<sequence length="287" mass="30690">MEVDMLKGKGKGKSFPKPPEQTATSGGLTRKQQKQLEHLLDLQRRATPTPAASHPDPSPGKGGKDSKGGKSGKGSKGSKGKGKSASSGQECFRCGRPGHRAAACRAMLHMLDDGTSVWEPGVAQPWSPEEPAEPLWGGSVDYDWETWPDADDLDVLEPQDLCASCGRKAACDECFLTLARAFTAWGRLVLQPPPLETESSDDEPSSLEAEDTDDEDGDGPPPLEPEDSEDECESPAAATFEEPDDLEGVAALRQLEEQGQQTWALLDSEAFGNVCVQKASPTQDGTR</sequence>
<evidence type="ECO:0000256" key="1">
    <source>
        <dbReference type="PROSITE-ProRule" id="PRU00047"/>
    </source>
</evidence>
<keyword evidence="1" id="KW-0479">Metal-binding</keyword>
<name>A0A813DX44_POLGL</name>
<dbReference type="GO" id="GO:0003676">
    <property type="term" value="F:nucleic acid binding"/>
    <property type="evidence" value="ECO:0007669"/>
    <property type="project" value="InterPro"/>
</dbReference>
<dbReference type="InterPro" id="IPR036875">
    <property type="entry name" value="Znf_CCHC_sf"/>
</dbReference>
<dbReference type="PROSITE" id="PS50158">
    <property type="entry name" value="ZF_CCHC"/>
    <property type="match status" value="1"/>
</dbReference>
<dbReference type="EMBL" id="CAJNNW010021610">
    <property type="protein sequence ID" value="CAE8668227.1"/>
    <property type="molecule type" value="Genomic_DNA"/>
</dbReference>
<comment type="caution">
    <text evidence="4">The sequence shown here is derived from an EMBL/GenBank/DDBJ whole genome shotgun (WGS) entry which is preliminary data.</text>
</comment>
<accession>A0A813DX44</accession>
<feature type="domain" description="CCHC-type" evidence="3">
    <location>
        <begin position="91"/>
        <end position="105"/>
    </location>
</feature>
<dbReference type="Proteomes" id="UP000654075">
    <property type="component" value="Unassembled WGS sequence"/>
</dbReference>
<evidence type="ECO:0000313" key="4">
    <source>
        <dbReference type="EMBL" id="CAE8594081.1"/>
    </source>
</evidence>
<keyword evidence="6" id="KW-1185">Reference proteome</keyword>
<feature type="region of interest" description="Disordered" evidence="2">
    <location>
        <begin position="192"/>
        <end position="247"/>
    </location>
</feature>
<feature type="region of interest" description="Disordered" evidence="2">
    <location>
        <begin position="1"/>
        <end position="90"/>
    </location>
</feature>
<evidence type="ECO:0000259" key="3">
    <source>
        <dbReference type="PROSITE" id="PS50158"/>
    </source>
</evidence>
<dbReference type="GO" id="GO:0008270">
    <property type="term" value="F:zinc ion binding"/>
    <property type="evidence" value="ECO:0007669"/>
    <property type="project" value="UniProtKB-KW"/>
</dbReference>
<feature type="compositionally biased region" description="Basic and acidic residues" evidence="2">
    <location>
        <begin position="34"/>
        <end position="44"/>
    </location>
</feature>
<reference evidence="4" key="1">
    <citation type="submission" date="2021-02" db="EMBL/GenBank/DDBJ databases">
        <authorList>
            <person name="Dougan E. K."/>
            <person name="Rhodes N."/>
            <person name="Thang M."/>
            <person name="Chan C."/>
        </authorList>
    </citation>
    <scope>NUCLEOTIDE SEQUENCE</scope>
</reference>
<dbReference type="Gene3D" id="4.10.60.10">
    <property type="entry name" value="Zinc finger, CCHC-type"/>
    <property type="match status" value="1"/>
</dbReference>
<gene>
    <name evidence="4" type="ORF">PGLA1383_LOCUS12656</name>
    <name evidence="5" type="ORF">PGLA2088_LOCUS16849</name>
</gene>
<evidence type="ECO:0000313" key="6">
    <source>
        <dbReference type="Proteomes" id="UP000654075"/>
    </source>
</evidence>
<dbReference type="InterPro" id="IPR001878">
    <property type="entry name" value="Znf_CCHC"/>
</dbReference>
<organism evidence="4 6">
    <name type="scientific">Polarella glacialis</name>
    <name type="common">Dinoflagellate</name>
    <dbReference type="NCBI Taxonomy" id="89957"/>
    <lineage>
        <taxon>Eukaryota</taxon>
        <taxon>Sar</taxon>
        <taxon>Alveolata</taxon>
        <taxon>Dinophyceae</taxon>
        <taxon>Suessiales</taxon>
        <taxon>Suessiaceae</taxon>
        <taxon>Polarella</taxon>
    </lineage>
</organism>
<feature type="compositionally biased region" description="Acidic residues" evidence="2">
    <location>
        <begin position="198"/>
        <end position="233"/>
    </location>
</feature>
<dbReference type="SMART" id="SM00343">
    <property type="entry name" value="ZnF_C2HC"/>
    <property type="match status" value="1"/>
</dbReference>
<evidence type="ECO:0000256" key="2">
    <source>
        <dbReference type="SAM" id="MobiDB-lite"/>
    </source>
</evidence>
<dbReference type="Pfam" id="PF00098">
    <property type="entry name" value="zf-CCHC"/>
    <property type="match status" value="1"/>
</dbReference>
<dbReference type="Proteomes" id="UP000626109">
    <property type="component" value="Unassembled WGS sequence"/>
</dbReference>
<dbReference type="SUPFAM" id="SSF57756">
    <property type="entry name" value="Retrovirus zinc finger-like domains"/>
    <property type="match status" value="1"/>
</dbReference>
<keyword evidence="1" id="KW-0863">Zinc-finger</keyword>
<protein>
    <recommendedName>
        <fullName evidence="3">CCHC-type domain-containing protein</fullName>
    </recommendedName>
</protein>
<dbReference type="AlphaFoldDB" id="A0A813DX44"/>
<evidence type="ECO:0000313" key="5">
    <source>
        <dbReference type="EMBL" id="CAE8668227.1"/>
    </source>
</evidence>
<dbReference type="EMBL" id="CAJNNV010006789">
    <property type="protein sequence ID" value="CAE8594081.1"/>
    <property type="molecule type" value="Genomic_DNA"/>
</dbReference>
<proteinExistence type="predicted"/>
<keyword evidence="1" id="KW-0862">Zinc</keyword>